<name>L1K0U8_GUITC</name>
<reference evidence="5" key="2">
    <citation type="submission" date="2012-11" db="EMBL/GenBank/DDBJ databases">
        <authorList>
            <person name="Kuo A."/>
            <person name="Curtis B.A."/>
            <person name="Tanifuji G."/>
            <person name="Burki F."/>
            <person name="Gruber A."/>
            <person name="Irimia M."/>
            <person name="Maruyama S."/>
            <person name="Arias M.C."/>
            <person name="Ball S.G."/>
            <person name="Gile G.H."/>
            <person name="Hirakawa Y."/>
            <person name="Hopkins J.F."/>
            <person name="Rensing S.A."/>
            <person name="Schmutz J."/>
            <person name="Symeonidi A."/>
            <person name="Elias M."/>
            <person name="Eveleigh R.J."/>
            <person name="Herman E.K."/>
            <person name="Klute M.J."/>
            <person name="Nakayama T."/>
            <person name="Obornik M."/>
            <person name="Reyes-Prieto A."/>
            <person name="Armbrust E.V."/>
            <person name="Aves S.J."/>
            <person name="Beiko R.G."/>
            <person name="Coutinho P."/>
            <person name="Dacks J.B."/>
            <person name="Durnford D.G."/>
            <person name="Fast N.M."/>
            <person name="Green B.R."/>
            <person name="Grisdale C."/>
            <person name="Hempe F."/>
            <person name="Henrissat B."/>
            <person name="Hoppner M.P."/>
            <person name="Ishida K.-I."/>
            <person name="Kim E."/>
            <person name="Koreny L."/>
            <person name="Kroth P.G."/>
            <person name="Liu Y."/>
            <person name="Malik S.-B."/>
            <person name="Maier U.G."/>
            <person name="McRose D."/>
            <person name="Mock T."/>
            <person name="Neilson J.A."/>
            <person name="Onodera N.T."/>
            <person name="Poole A.M."/>
            <person name="Pritham E.J."/>
            <person name="Richards T.A."/>
            <person name="Rocap G."/>
            <person name="Roy S.W."/>
            <person name="Sarai C."/>
            <person name="Schaack S."/>
            <person name="Shirato S."/>
            <person name="Slamovits C.H."/>
            <person name="Spencer D.F."/>
            <person name="Suzuki S."/>
            <person name="Worden A.Z."/>
            <person name="Zauner S."/>
            <person name="Barry K."/>
            <person name="Bell C."/>
            <person name="Bharti A.K."/>
            <person name="Crow J.A."/>
            <person name="Grimwood J."/>
            <person name="Kramer R."/>
            <person name="Lindquist E."/>
            <person name="Lucas S."/>
            <person name="Salamov A."/>
            <person name="McFadden G.I."/>
            <person name="Lane C.E."/>
            <person name="Keeling P.J."/>
            <person name="Gray M.W."/>
            <person name="Grigoriev I.V."/>
            <person name="Archibald J.M."/>
        </authorList>
    </citation>
    <scope>NUCLEOTIDE SEQUENCE</scope>
    <source>
        <strain evidence="5">CCMP2712</strain>
    </source>
</reference>
<dbReference type="PaxDb" id="55529-EKX53993"/>
<keyword evidence="5" id="KW-1185">Reference proteome</keyword>
<protein>
    <submittedName>
        <fullName evidence="3 4">Uncharacterized protein</fullName>
    </submittedName>
</protein>
<evidence type="ECO:0000256" key="2">
    <source>
        <dbReference type="SAM" id="Phobius"/>
    </source>
</evidence>
<feature type="region of interest" description="Disordered" evidence="1">
    <location>
        <begin position="1"/>
        <end position="42"/>
    </location>
</feature>
<feature type="transmembrane region" description="Helical" evidence="2">
    <location>
        <begin position="258"/>
        <end position="276"/>
    </location>
</feature>
<proteinExistence type="predicted"/>
<evidence type="ECO:0000313" key="3">
    <source>
        <dbReference type="EMBL" id="EKX53993.1"/>
    </source>
</evidence>
<dbReference type="KEGG" id="gtt:GUITHDRAFT_132422"/>
<keyword evidence="2" id="KW-0472">Membrane</keyword>
<keyword evidence="2" id="KW-1133">Transmembrane helix</keyword>
<dbReference type="Proteomes" id="UP000011087">
    <property type="component" value="Unassembled WGS sequence"/>
</dbReference>
<dbReference type="HOGENOM" id="CLU_935224_0_0_1"/>
<feature type="compositionally biased region" description="Basic and acidic residues" evidence="1">
    <location>
        <begin position="18"/>
        <end position="39"/>
    </location>
</feature>
<evidence type="ECO:0000256" key="1">
    <source>
        <dbReference type="SAM" id="MobiDB-lite"/>
    </source>
</evidence>
<dbReference type="GeneID" id="17310962"/>
<organism evidence="3">
    <name type="scientific">Guillardia theta (strain CCMP2712)</name>
    <name type="common">Cryptophyte</name>
    <dbReference type="NCBI Taxonomy" id="905079"/>
    <lineage>
        <taxon>Eukaryota</taxon>
        <taxon>Cryptophyceae</taxon>
        <taxon>Pyrenomonadales</taxon>
        <taxon>Geminigeraceae</taxon>
        <taxon>Guillardia</taxon>
    </lineage>
</organism>
<dbReference type="EnsemblProtists" id="EKX53993">
    <property type="protein sequence ID" value="EKX53993"/>
    <property type="gene ID" value="GUITHDRAFT_132422"/>
</dbReference>
<feature type="transmembrane region" description="Helical" evidence="2">
    <location>
        <begin position="134"/>
        <end position="156"/>
    </location>
</feature>
<keyword evidence="2" id="KW-0812">Transmembrane</keyword>
<evidence type="ECO:0000313" key="4">
    <source>
        <dbReference type="EnsemblProtists" id="EKX53993"/>
    </source>
</evidence>
<gene>
    <name evidence="3" type="ORF">GUITHDRAFT_132422</name>
</gene>
<feature type="transmembrane region" description="Helical" evidence="2">
    <location>
        <begin position="184"/>
        <end position="209"/>
    </location>
</feature>
<reference evidence="3 5" key="1">
    <citation type="journal article" date="2012" name="Nature">
        <title>Algal genomes reveal evolutionary mosaicism and the fate of nucleomorphs.</title>
        <authorList>
            <consortium name="DOE Joint Genome Institute"/>
            <person name="Curtis B.A."/>
            <person name="Tanifuji G."/>
            <person name="Burki F."/>
            <person name="Gruber A."/>
            <person name="Irimia M."/>
            <person name="Maruyama S."/>
            <person name="Arias M.C."/>
            <person name="Ball S.G."/>
            <person name="Gile G.H."/>
            <person name="Hirakawa Y."/>
            <person name="Hopkins J.F."/>
            <person name="Kuo A."/>
            <person name="Rensing S.A."/>
            <person name="Schmutz J."/>
            <person name="Symeonidi A."/>
            <person name="Elias M."/>
            <person name="Eveleigh R.J."/>
            <person name="Herman E.K."/>
            <person name="Klute M.J."/>
            <person name="Nakayama T."/>
            <person name="Obornik M."/>
            <person name="Reyes-Prieto A."/>
            <person name="Armbrust E.V."/>
            <person name="Aves S.J."/>
            <person name="Beiko R.G."/>
            <person name="Coutinho P."/>
            <person name="Dacks J.B."/>
            <person name="Durnford D.G."/>
            <person name="Fast N.M."/>
            <person name="Green B.R."/>
            <person name="Grisdale C.J."/>
            <person name="Hempel F."/>
            <person name="Henrissat B."/>
            <person name="Hoppner M.P."/>
            <person name="Ishida K."/>
            <person name="Kim E."/>
            <person name="Koreny L."/>
            <person name="Kroth P.G."/>
            <person name="Liu Y."/>
            <person name="Malik S.B."/>
            <person name="Maier U.G."/>
            <person name="McRose D."/>
            <person name="Mock T."/>
            <person name="Neilson J.A."/>
            <person name="Onodera N.T."/>
            <person name="Poole A.M."/>
            <person name="Pritham E.J."/>
            <person name="Richards T.A."/>
            <person name="Rocap G."/>
            <person name="Roy S.W."/>
            <person name="Sarai C."/>
            <person name="Schaack S."/>
            <person name="Shirato S."/>
            <person name="Slamovits C.H."/>
            <person name="Spencer D.F."/>
            <person name="Suzuki S."/>
            <person name="Worden A.Z."/>
            <person name="Zauner S."/>
            <person name="Barry K."/>
            <person name="Bell C."/>
            <person name="Bharti A.K."/>
            <person name="Crow J.A."/>
            <person name="Grimwood J."/>
            <person name="Kramer R."/>
            <person name="Lindquist E."/>
            <person name="Lucas S."/>
            <person name="Salamov A."/>
            <person name="McFadden G.I."/>
            <person name="Lane C.E."/>
            <person name="Keeling P.J."/>
            <person name="Gray M.W."/>
            <person name="Grigoriev I.V."/>
            <person name="Archibald J.M."/>
        </authorList>
    </citation>
    <scope>NUCLEOTIDE SEQUENCE</scope>
    <source>
        <strain evidence="3 5">CCMP2712</strain>
    </source>
</reference>
<sequence>MVKVAGEDGEGGAGGRDAGGREDHRTGSRHDADEEKRQVDQAADIVRGSDAGMSAWEKDKVDELQTVIFELKNGKTKSGIPIIDPQLLAISSVVGRLLVLQLKSPRIDDGLSVAMDRRIEEAVKERIDSSNESLSAIGVIAALILSITAPFCFNAIQQSDIIKGEDAYKIFLHESDLERLQYTLASLLILSALCSGLSVISSLAMYVHLNNVMPDANSKLWFLRHAWMVFPEKLLVAAVFCLCPAAPLGMILCYGDTMGLISLVLFGALVPPYLCWQLYMQISCRRHVAPRFVVIGNR</sequence>
<dbReference type="RefSeq" id="XP_005840973.1">
    <property type="nucleotide sequence ID" value="XM_005840916.1"/>
</dbReference>
<feature type="transmembrane region" description="Helical" evidence="2">
    <location>
        <begin position="234"/>
        <end position="252"/>
    </location>
</feature>
<dbReference type="AlphaFoldDB" id="L1K0U8"/>
<accession>L1K0U8</accession>
<reference evidence="4" key="3">
    <citation type="submission" date="2015-06" db="UniProtKB">
        <authorList>
            <consortium name="EnsemblProtists"/>
        </authorList>
    </citation>
    <scope>IDENTIFICATION</scope>
</reference>
<evidence type="ECO:0000313" key="5">
    <source>
        <dbReference type="Proteomes" id="UP000011087"/>
    </source>
</evidence>
<dbReference type="EMBL" id="JH992968">
    <property type="protein sequence ID" value="EKX53993.1"/>
    <property type="molecule type" value="Genomic_DNA"/>
</dbReference>